<dbReference type="InterPro" id="IPR016024">
    <property type="entry name" value="ARM-type_fold"/>
</dbReference>
<protein>
    <submittedName>
        <fullName evidence="1">HEAT repeat domain-containing protein</fullName>
    </submittedName>
</protein>
<dbReference type="EMBL" id="JBHTMB010000144">
    <property type="protein sequence ID" value="MFD1235089.1"/>
    <property type="molecule type" value="Genomic_DNA"/>
</dbReference>
<proteinExistence type="predicted"/>
<evidence type="ECO:0000313" key="1">
    <source>
        <dbReference type="EMBL" id="MFD1235089.1"/>
    </source>
</evidence>
<dbReference type="RefSeq" id="WP_013672308.1">
    <property type="nucleotide sequence ID" value="NZ_BAABKS010000080.1"/>
</dbReference>
<dbReference type="Gene3D" id="1.25.10.10">
    <property type="entry name" value="Leucine-rich Repeat Variant"/>
    <property type="match status" value="1"/>
</dbReference>
<name>A0ABW3VIV0_9PSEU</name>
<reference evidence="2" key="1">
    <citation type="journal article" date="2019" name="Int. J. Syst. Evol. Microbiol.">
        <title>The Global Catalogue of Microorganisms (GCM) 10K type strain sequencing project: providing services to taxonomists for standard genome sequencing and annotation.</title>
        <authorList>
            <consortium name="The Broad Institute Genomics Platform"/>
            <consortium name="The Broad Institute Genome Sequencing Center for Infectious Disease"/>
            <person name="Wu L."/>
            <person name="Ma J."/>
        </authorList>
    </citation>
    <scope>NUCLEOTIDE SEQUENCE [LARGE SCALE GENOMIC DNA]</scope>
    <source>
        <strain evidence="2">CCUG 49018</strain>
    </source>
</reference>
<sequence>MTPTRPSGVAGRLAAPRSSDRLQAALAAGTRPDPQYVDALVERCAVEPDFFVRDMLTWALVRHPVELTVPRLVRELDRDIAQARSQALHTLSKIADRAAWPAVTPELMQDPDDEVARSAWRAAVVLVPEGGEAGLARELSSQLGRGGRDLRLSLSRALAALGDAARSPVAEAAARGGADVRAHALVTQRLLDDPDANVDAALHEARRIVALSGAPGGVDADR</sequence>
<accession>A0ABW3VIV0</accession>
<dbReference type="SUPFAM" id="SSF48371">
    <property type="entry name" value="ARM repeat"/>
    <property type="match status" value="1"/>
</dbReference>
<comment type="caution">
    <text evidence="1">The sequence shown here is derived from an EMBL/GenBank/DDBJ whole genome shotgun (WGS) entry which is preliminary data.</text>
</comment>
<dbReference type="Proteomes" id="UP001597182">
    <property type="component" value="Unassembled WGS sequence"/>
</dbReference>
<gene>
    <name evidence="1" type="ORF">ACFQ34_17500</name>
</gene>
<organism evidence="1 2">
    <name type="scientific">Pseudonocardia benzenivorans</name>
    <dbReference type="NCBI Taxonomy" id="228005"/>
    <lineage>
        <taxon>Bacteria</taxon>
        <taxon>Bacillati</taxon>
        <taxon>Actinomycetota</taxon>
        <taxon>Actinomycetes</taxon>
        <taxon>Pseudonocardiales</taxon>
        <taxon>Pseudonocardiaceae</taxon>
        <taxon>Pseudonocardia</taxon>
    </lineage>
</organism>
<keyword evidence="2" id="KW-1185">Reference proteome</keyword>
<dbReference type="InterPro" id="IPR011989">
    <property type="entry name" value="ARM-like"/>
</dbReference>
<evidence type="ECO:0000313" key="2">
    <source>
        <dbReference type="Proteomes" id="UP001597182"/>
    </source>
</evidence>